<name>A0ABD1SUY2_9LAMI</name>
<dbReference type="PANTHER" id="PTHR32054:SF9">
    <property type="entry name" value="OS04G0116200 PROTEIN"/>
    <property type="match status" value="1"/>
</dbReference>
<dbReference type="PANTHER" id="PTHR32054">
    <property type="entry name" value="HEAVY CHAIN, PUTATIVE, EXPRESSED-RELATED-RELATED"/>
    <property type="match status" value="1"/>
</dbReference>
<feature type="coiled-coil region" evidence="3">
    <location>
        <begin position="53"/>
        <end position="101"/>
    </location>
</feature>
<keyword evidence="5" id="KW-1185">Reference proteome</keyword>
<evidence type="ECO:0000256" key="3">
    <source>
        <dbReference type="SAM" id="Coils"/>
    </source>
</evidence>
<dbReference type="AlphaFoldDB" id="A0ABD1SUY2"/>
<dbReference type="Proteomes" id="UP001604336">
    <property type="component" value="Unassembled WGS sequence"/>
</dbReference>
<comment type="caution">
    <text evidence="4">The sequence shown here is derived from an EMBL/GenBank/DDBJ whole genome shotgun (WGS) entry which is preliminary data.</text>
</comment>
<gene>
    <name evidence="4" type="ORF">Adt_19605</name>
</gene>
<keyword evidence="2 3" id="KW-0175">Coiled coil</keyword>
<proteinExistence type="inferred from homology"/>
<protein>
    <submittedName>
        <fullName evidence="4">WEB family protein</fullName>
    </submittedName>
</protein>
<evidence type="ECO:0000313" key="5">
    <source>
        <dbReference type="Proteomes" id="UP001604336"/>
    </source>
</evidence>
<comment type="similarity">
    <text evidence="1">Belongs to the WEB family.</text>
</comment>
<evidence type="ECO:0000256" key="1">
    <source>
        <dbReference type="ARBA" id="ARBA00005485"/>
    </source>
</evidence>
<sequence>MEGAEIDTSAPFQSVKEAVVLFGDRVLAGELYANKIKQMRDKASEYGHVPSRLGTVTAELEETKQSLQKAREERMQMASCLSTLQEELGRTKRELQQLMKHESDKCLLDLKIEELKFDEDSTKFQVKKETTDEKVEFQKKKYVRFAKPSSVAQISVPESSHDAVLQRHHSLKKKKKKQLIHLLEGYFSRIKRNSEVASLCKTYTQELVEIWSLF</sequence>
<accession>A0ABD1SUY2</accession>
<dbReference type="EMBL" id="JBFOLK010000006">
    <property type="protein sequence ID" value="KAL2503984.1"/>
    <property type="molecule type" value="Genomic_DNA"/>
</dbReference>
<organism evidence="4 5">
    <name type="scientific">Abeliophyllum distichum</name>
    <dbReference type="NCBI Taxonomy" id="126358"/>
    <lineage>
        <taxon>Eukaryota</taxon>
        <taxon>Viridiplantae</taxon>
        <taxon>Streptophyta</taxon>
        <taxon>Embryophyta</taxon>
        <taxon>Tracheophyta</taxon>
        <taxon>Spermatophyta</taxon>
        <taxon>Magnoliopsida</taxon>
        <taxon>eudicotyledons</taxon>
        <taxon>Gunneridae</taxon>
        <taxon>Pentapetalae</taxon>
        <taxon>asterids</taxon>
        <taxon>lamiids</taxon>
        <taxon>Lamiales</taxon>
        <taxon>Oleaceae</taxon>
        <taxon>Forsythieae</taxon>
        <taxon>Abeliophyllum</taxon>
    </lineage>
</organism>
<evidence type="ECO:0000256" key="2">
    <source>
        <dbReference type="ARBA" id="ARBA00023054"/>
    </source>
</evidence>
<reference evidence="5" key="1">
    <citation type="submission" date="2024-07" db="EMBL/GenBank/DDBJ databases">
        <title>Two chromosome-level genome assemblies of Korean endemic species Abeliophyllum distichum and Forsythia ovata (Oleaceae).</title>
        <authorList>
            <person name="Jang H."/>
        </authorList>
    </citation>
    <scope>NUCLEOTIDE SEQUENCE [LARGE SCALE GENOMIC DNA]</scope>
</reference>
<evidence type="ECO:0000313" key="4">
    <source>
        <dbReference type="EMBL" id="KAL2503984.1"/>
    </source>
</evidence>